<proteinExistence type="predicted"/>
<dbReference type="EMBL" id="GL636121">
    <property type="protein sequence ID" value="EFW11778.1"/>
    <property type="molecule type" value="Genomic_DNA"/>
</dbReference>
<reference evidence="2" key="1">
    <citation type="journal article" date="2011" name="Genome Biol. Evol.">
        <title>Massive genomic decay in Serratia symbiotica, a recently evolved symbiont of aphids.</title>
        <authorList>
            <person name="Burke G.R."/>
            <person name="Moran N.A."/>
        </authorList>
    </citation>
    <scope>NUCLEOTIDE SEQUENCE [LARGE SCALE GENOMIC DNA]</scope>
    <source>
        <strain evidence="2">Tucson</strain>
    </source>
</reference>
<gene>
    <name evidence="1" type="ORF">SSYM_2000</name>
</gene>
<organism evidence="1 2">
    <name type="scientific">Serratia symbiotica str. Tucson</name>
    <dbReference type="NCBI Taxonomy" id="914128"/>
    <lineage>
        <taxon>Bacteria</taxon>
        <taxon>Pseudomonadati</taxon>
        <taxon>Pseudomonadota</taxon>
        <taxon>Gammaproteobacteria</taxon>
        <taxon>Enterobacterales</taxon>
        <taxon>Yersiniaceae</taxon>
        <taxon>Serratia</taxon>
        <taxon>Serratia symbiotica</taxon>
    </lineage>
</organism>
<keyword evidence="2" id="KW-1185">Reference proteome</keyword>
<dbReference type="HOGENOM" id="CLU_3435369_0_0_6"/>
<dbReference type="Proteomes" id="UP000013568">
    <property type="component" value="Unassembled WGS sequence"/>
</dbReference>
<name>E9CNJ7_9GAMM</name>
<sequence length="14" mass="1615">MWLSSPICHIPEDS</sequence>
<protein>
    <submittedName>
        <fullName evidence="1">Uncharacterized protein</fullName>
    </submittedName>
</protein>
<feature type="non-terminal residue" evidence="1">
    <location>
        <position position="14"/>
    </location>
</feature>
<evidence type="ECO:0000313" key="2">
    <source>
        <dbReference type="Proteomes" id="UP000013568"/>
    </source>
</evidence>
<accession>E9CNJ7</accession>
<evidence type="ECO:0000313" key="1">
    <source>
        <dbReference type="EMBL" id="EFW11778.1"/>
    </source>
</evidence>